<feature type="domain" description="Peptidase M12A" evidence="8">
    <location>
        <begin position="18"/>
        <end position="204"/>
    </location>
</feature>
<gene>
    <name evidence="9" type="ORF">PMEA_00011942</name>
</gene>
<evidence type="ECO:0000313" key="10">
    <source>
        <dbReference type="Proteomes" id="UP001159428"/>
    </source>
</evidence>
<keyword evidence="1 6" id="KW-0645">Protease</keyword>
<sequence>DRKLFEGDIILTRNQRNSAVGRAASRTRRWPRATMVYAIDRSLSVHARARRAIRAGMRQWSRRTCVRFRLRRGNERAFAYFIRGSGCSSFVGRTGGRQNINLHHGCWTTGIVAHEIGHALGFWHEQSRPDRDRYVRILWQNIQPRMKHNFNKRSKSEVDSLWVRYDYRSVMHYGPKAFSKNRRPTIVPRRRGVRYHSYILTFSV</sequence>
<name>A0AAU9WUI2_9CNID</name>
<accession>A0AAU9WUI2</accession>
<evidence type="ECO:0000256" key="4">
    <source>
        <dbReference type="ARBA" id="ARBA00022833"/>
    </source>
</evidence>
<dbReference type="EC" id="3.4.24.-" evidence="7"/>
<comment type="cofactor">
    <cofactor evidence="6 7">
        <name>Zn(2+)</name>
        <dbReference type="ChEBI" id="CHEBI:29105"/>
    </cofactor>
    <text evidence="6 7">Binds 1 zinc ion per subunit.</text>
</comment>
<evidence type="ECO:0000259" key="8">
    <source>
        <dbReference type="PROSITE" id="PS51864"/>
    </source>
</evidence>
<comment type="caution">
    <text evidence="6">Lacks conserved residue(s) required for the propagation of feature annotation.</text>
</comment>
<dbReference type="CDD" id="cd04280">
    <property type="entry name" value="ZnMc_astacin_like"/>
    <property type="match status" value="1"/>
</dbReference>
<feature type="non-terminal residue" evidence="9">
    <location>
        <position position="1"/>
    </location>
</feature>
<feature type="binding site" evidence="6">
    <location>
        <position position="124"/>
    </location>
    <ligand>
        <name>Zn(2+)</name>
        <dbReference type="ChEBI" id="CHEBI:29105"/>
        <note>catalytic</note>
    </ligand>
</feature>
<dbReference type="PRINTS" id="PR00480">
    <property type="entry name" value="ASTACIN"/>
</dbReference>
<comment type="caution">
    <text evidence="9">The sequence shown here is derived from an EMBL/GenBank/DDBJ whole genome shotgun (WGS) entry which is preliminary data.</text>
</comment>
<dbReference type="GO" id="GO:0004222">
    <property type="term" value="F:metalloendopeptidase activity"/>
    <property type="evidence" value="ECO:0007669"/>
    <property type="project" value="UniProtKB-UniRule"/>
</dbReference>
<dbReference type="GO" id="GO:0006508">
    <property type="term" value="P:proteolysis"/>
    <property type="evidence" value="ECO:0007669"/>
    <property type="project" value="UniProtKB-KW"/>
</dbReference>
<evidence type="ECO:0000256" key="3">
    <source>
        <dbReference type="ARBA" id="ARBA00022801"/>
    </source>
</evidence>
<dbReference type="AlphaFoldDB" id="A0AAU9WUI2"/>
<dbReference type="InterPro" id="IPR006026">
    <property type="entry name" value="Peptidase_Metallo"/>
</dbReference>
<dbReference type="PANTHER" id="PTHR10127">
    <property type="entry name" value="DISCOIDIN, CUB, EGF, LAMININ , AND ZINC METALLOPROTEASE DOMAIN CONTAINING"/>
    <property type="match status" value="1"/>
</dbReference>
<dbReference type="InterPro" id="IPR034035">
    <property type="entry name" value="Astacin-like_dom"/>
</dbReference>
<feature type="binding site" evidence="6">
    <location>
        <position position="114"/>
    </location>
    <ligand>
        <name>Zn(2+)</name>
        <dbReference type="ChEBI" id="CHEBI:29105"/>
        <note>catalytic</note>
    </ligand>
</feature>
<dbReference type="GO" id="GO:0008270">
    <property type="term" value="F:zinc ion binding"/>
    <property type="evidence" value="ECO:0007669"/>
    <property type="project" value="UniProtKB-UniRule"/>
</dbReference>
<dbReference type="SUPFAM" id="SSF55486">
    <property type="entry name" value="Metalloproteases ('zincins'), catalytic domain"/>
    <property type="match status" value="1"/>
</dbReference>
<evidence type="ECO:0000256" key="1">
    <source>
        <dbReference type="ARBA" id="ARBA00022670"/>
    </source>
</evidence>
<evidence type="ECO:0000256" key="7">
    <source>
        <dbReference type="RuleBase" id="RU361183"/>
    </source>
</evidence>
<dbReference type="SMART" id="SM00235">
    <property type="entry name" value="ZnMc"/>
    <property type="match status" value="1"/>
</dbReference>
<evidence type="ECO:0000256" key="2">
    <source>
        <dbReference type="ARBA" id="ARBA00022723"/>
    </source>
</evidence>
<feature type="binding site" evidence="6">
    <location>
        <position position="118"/>
    </location>
    <ligand>
        <name>Zn(2+)</name>
        <dbReference type="ChEBI" id="CHEBI:29105"/>
        <note>catalytic</note>
    </ligand>
</feature>
<keyword evidence="3 6" id="KW-0378">Hydrolase</keyword>
<dbReference type="Proteomes" id="UP001159428">
    <property type="component" value="Unassembled WGS sequence"/>
</dbReference>
<feature type="active site" evidence="6">
    <location>
        <position position="115"/>
    </location>
</feature>
<keyword evidence="10" id="KW-1185">Reference proteome</keyword>
<dbReference type="Pfam" id="PF01400">
    <property type="entry name" value="Astacin"/>
    <property type="match status" value="1"/>
</dbReference>
<dbReference type="InterPro" id="IPR024079">
    <property type="entry name" value="MetalloPept_cat_dom_sf"/>
</dbReference>
<organism evidence="9 10">
    <name type="scientific">Pocillopora meandrina</name>
    <dbReference type="NCBI Taxonomy" id="46732"/>
    <lineage>
        <taxon>Eukaryota</taxon>
        <taxon>Metazoa</taxon>
        <taxon>Cnidaria</taxon>
        <taxon>Anthozoa</taxon>
        <taxon>Hexacorallia</taxon>
        <taxon>Scleractinia</taxon>
        <taxon>Astrocoeniina</taxon>
        <taxon>Pocilloporidae</taxon>
        <taxon>Pocillopora</taxon>
    </lineage>
</organism>
<reference evidence="9 10" key="1">
    <citation type="submission" date="2022-05" db="EMBL/GenBank/DDBJ databases">
        <authorList>
            <consortium name="Genoscope - CEA"/>
            <person name="William W."/>
        </authorList>
    </citation>
    <scope>NUCLEOTIDE SEQUENCE [LARGE SCALE GENOMIC DNA]</scope>
</reference>
<proteinExistence type="predicted"/>
<evidence type="ECO:0000256" key="5">
    <source>
        <dbReference type="ARBA" id="ARBA00023049"/>
    </source>
</evidence>
<keyword evidence="2 6" id="KW-0479">Metal-binding</keyword>
<dbReference type="PANTHER" id="PTHR10127:SF780">
    <property type="entry name" value="METALLOENDOPEPTIDASE"/>
    <property type="match status" value="1"/>
</dbReference>
<protein>
    <recommendedName>
        <fullName evidence="7">Metalloendopeptidase</fullName>
        <ecNumber evidence="7">3.4.24.-</ecNumber>
    </recommendedName>
</protein>
<keyword evidence="5 6" id="KW-0482">Metalloprotease</keyword>
<keyword evidence="4 6" id="KW-0862">Zinc</keyword>
<evidence type="ECO:0000313" key="9">
    <source>
        <dbReference type="EMBL" id="CAH3126121.1"/>
    </source>
</evidence>
<evidence type="ECO:0000256" key="6">
    <source>
        <dbReference type="PROSITE-ProRule" id="PRU01211"/>
    </source>
</evidence>
<dbReference type="InterPro" id="IPR001506">
    <property type="entry name" value="Peptidase_M12A"/>
</dbReference>
<dbReference type="Gene3D" id="3.40.390.10">
    <property type="entry name" value="Collagenase (Catalytic Domain)"/>
    <property type="match status" value="1"/>
</dbReference>
<dbReference type="PROSITE" id="PS51864">
    <property type="entry name" value="ASTACIN"/>
    <property type="match status" value="1"/>
</dbReference>
<dbReference type="EMBL" id="CALNXJ010000021">
    <property type="protein sequence ID" value="CAH3126121.1"/>
    <property type="molecule type" value="Genomic_DNA"/>
</dbReference>